<feature type="region of interest" description="Disordered" evidence="1">
    <location>
        <begin position="1"/>
        <end position="163"/>
    </location>
</feature>
<evidence type="ECO:0000313" key="4">
    <source>
        <dbReference type="Proteomes" id="UP001589716"/>
    </source>
</evidence>
<dbReference type="EMBL" id="JBHMCT010000012">
    <property type="protein sequence ID" value="MFB9556546.1"/>
    <property type="molecule type" value="Genomic_DNA"/>
</dbReference>
<feature type="region of interest" description="Disordered" evidence="1">
    <location>
        <begin position="302"/>
        <end position="334"/>
    </location>
</feature>
<feature type="compositionally biased region" description="Low complexity" evidence="1">
    <location>
        <begin position="111"/>
        <end position="120"/>
    </location>
</feature>
<dbReference type="RefSeq" id="WP_345491084.1">
    <property type="nucleotide sequence ID" value="NZ_BAAAWU010000001.1"/>
</dbReference>
<proteinExistence type="predicted"/>
<feature type="transmembrane region" description="Helical" evidence="2">
    <location>
        <begin position="426"/>
        <end position="448"/>
    </location>
</feature>
<sequence length="494" mass="48976">MTPDPFESNVADDDAGTRDTTPGPDLPPLAGRLPDRTAPPVLDSQPIAAPERHSDAKPPFAPPHVAGAPTGTPAGAVPQASAAVPADAWPAPPAPVRAEPPAEPAEPPAAAPADPWAEAPSPVPAEPPAEPAEPPATAPAAVPAAVPADPPAETPAGAWADAPETVPADPVAAAPAEASAEAPAAVSAAASAAASAENGEEAIRTLLWAAATERPVPEVAALVARLTETGELSSPADVALRAAAVSRPLDEVRQLVALLNESGYDMHQAETTLRAAAVGRPIEDIVELVNIIGADASSWRALGGTDAEGQPTAAPAASAPPRLDSAPAPVAEDSPKRLRGALKSARSPLDHALATGPGSHAPSPALRSALRWPAAAALFACGLIHLPTDVADLRSGGSASMVAVVVTVFCLVCGVWLAVRDSASAWAASAAGTVGLIGLHVLAGARTVDVLQSSLGSRFAWAQALAVLCGAAVIALAAAALLRHTRATGAADGT</sequence>
<evidence type="ECO:0000256" key="2">
    <source>
        <dbReference type="SAM" id="Phobius"/>
    </source>
</evidence>
<keyword evidence="4" id="KW-1185">Reference proteome</keyword>
<gene>
    <name evidence="3" type="ORF">ACFFTP_20440</name>
</gene>
<feature type="compositionally biased region" description="Pro residues" evidence="1">
    <location>
        <begin position="101"/>
        <end position="110"/>
    </location>
</feature>
<dbReference type="Proteomes" id="UP001589716">
    <property type="component" value="Unassembled WGS sequence"/>
</dbReference>
<keyword evidence="2" id="KW-0812">Transmembrane</keyword>
<feature type="compositionally biased region" description="Low complexity" evidence="1">
    <location>
        <begin position="154"/>
        <end position="163"/>
    </location>
</feature>
<keyword evidence="2" id="KW-0472">Membrane</keyword>
<feature type="compositionally biased region" description="Pro residues" evidence="1">
    <location>
        <begin position="121"/>
        <end position="137"/>
    </location>
</feature>
<feature type="transmembrane region" description="Helical" evidence="2">
    <location>
        <begin position="460"/>
        <end position="482"/>
    </location>
</feature>
<keyword evidence="2" id="KW-1133">Transmembrane helix</keyword>
<organism evidence="3 4">
    <name type="scientific">Streptomyces roseoviridis</name>
    <dbReference type="NCBI Taxonomy" id="67361"/>
    <lineage>
        <taxon>Bacteria</taxon>
        <taxon>Bacillati</taxon>
        <taxon>Actinomycetota</taxon>
        <taxon>Actinomycetes</taxon>
        <taxon>Kitasatosporales</taxon>
        <taxon>Streptomycetaceae</taxon>
        <taxon>Streptomyces</taxon>
    </lineage>
</organism>
<accession>A0ABV5QV79</accession>
<name>A0ABV5QV79_9ACTN</name>
<feature type="compositionally biased region" description="Low complexity" evidence="1">
    <location>
        <begin position="311"/>
        <end position="329"/>
    </location>
</feature>
<feature type="compositionally biased region" description="Low complexity" evidence="1">
    <location>
        <begin position="63"/>
        <end position="89"/>
    </location>
</feature>
<evidence type="ECO:0000313" key="3">
    <source>
        <dbReference type="EMBL" id="MFB9556546.1"/>
    </source>
</evidence>
<feature type="transmembrane region" description="Helical" evidence="2">
    <location>
        <begin position="398"/>
        <end position="419"/>
    </location>
</feature>
<feature type="compositionally biased region" description="Low complexity" evidence="1">
    <location>
        <begin position="138"/>
        <end position="147"/>
    </location>
</feature>
<protein>
    <submittedName>
        <fullName evidence="3">Uncharacterized protein</fullName>
    </submittedName>
</protein>
<comment type="caution">
    <text evidence="3">The sequence shown here is derived from an EMBL/GenBank/DDBJ whole genome shotgun (WGS) entry which is preliminary data.</text>
</comment>
<reference evidence="3 4" key="1">
    <citation type="submission" date="2024-09" db="EMBL/GenBank/DDBJ databases">
        <authorList>
            <person name="Sun Q."/>
            <person name="Mori K."/>
        </authorList>
    </citation>
    <scope>NUCLEOTIDE SEQUENCE [LARGE SCALE GENOMIC DNA]</scope>
    <source>
        <strain evidence="3 4">JCM 4414</strain>
    </source>
</reference>
<evidence type="ECO:0000256" key="1">
    <source>
        <dbReference type="SAM" id="MobiDB-lite"/>
    </source>
</evidence>